<keyword evidence="2" id="KW-0479">Metal-binding</keyword>
<dbReference type="InterPro" id="IPR037151">
    <property type="entry name" value="AlkB-like_sf"/>
</dbReference>
<dbReference type="GO" id="GO:0140097">
    <property type="term" value="F:catalytic activity, acting on DNA"/>
    <property type="evidence" value="ECO:0007669"/>
    <property type="project" value="UniProtKB-ARBA"/>
</dbReference>
<evidence type="ECO:0000259" key="9">
    <source>
        <dbReference type="PROSITE" id="PS51471"/>
    </source>
</evidence>
<evidence type="ECO:0000256" key="5">
    <source>
        <dbReference type="ARBA" id="ARBA00022964"/>
    </source>
</evidence>
<keyword evidence="6" id="KW-0560">Oxidoreductase</keyword>
<protein>
    <submittedName>
        <fullName evidence="10">Alpha-ketoglutarate-dependent dioxygenase AlkB</fullName>
    </submittedName>
</protein>
<dbReference type="Pfam" id="PF13532">
    <property type="entry name" value="2OG-FeII_Oxy_2"/>
    <property type="match status" value="1"/>
</dbReference>
<evidence type="ECO:0000256" key="1">
    <source>
        <dbReference type="ARBA" id="ARBA00001954"/>
    </source>
</evidence>
<evidence type="ECO:0000256" key="2">
    <source>
        <dbReference type="ARBA" id="ARBA00022723"/>
    </source>
</evidence>
<keyword evidence="11" id="KW-1185">Reference proteome</keyword>
<evidence type="ECO:0000256" key="3">
    <source>
        <dbReference type="ARBA" id="ARBA00022763"/>
    </source>
</evidence>
<keyword evidence="5 10" id="KW-0223">Dioxygenase</keyword>
<evidence type="ECO:0000313" key="10">
    <source>
        <dbReference type="EMBL" id="PRP67248.1"/>
    </source>
</evidence>
<evidence type="ECO:0000256" key="6">
    <source>
        <dbReference type="ARBA" id="ARBA00023002"/>
    </source>
</evidence>
<keyword evidence="8" id="KW-0234">DNA repair</keyword>
<dbReference type="PANTHER" id="PTHR31212">
    <property type="entry name" value="ALPHA-KETOGLUTARATE-DEPENDENT DIOXYGENASE ALKB HOMOLOG 3"/>
    <property type="match status" value="1"/>
</dbReference>
<reference evidence="10 11" key="1">
    <citation type="submission" date="2016-11" db="EMBL/GenBank/DDBJ databases">
        <title>Trade-off between light-utilization and light-protection in marine flavobacteria.</title>
        <authorList>
            <person name="Kumagai Y."/>
        </authorList>
    </citation>
    <scope>NUCLEOTIDE SEQUENCE [LARGE SCALE GENOMIC DNA]</scope>
    <source>
        <strain evidence="10 11">JCM 17109</strain>
    </source>
</reference>
<organism evidence="10 11">
    <name type="scientific">Nonlabens agnitus</name>
    <dbReference type="NCBI Taxonomy" id="870484"/>
    <lineage>
        <taxon>Bacteria</taxon>
        <taxon>Pseudomonadati</taxon>
        <taxon>Bacteroidota</taxon>
        <taxon>Flavobacteriia</taxon>
        <taxon>Flavobacteriales</taxon>
        <taxon>Flavobacteriaceae</taxon>
        <taxon>Nonlabens</taxon>
    </lineage>
</organism>
<comment type="caution">
    <text evidence="10">The sequence shown here is derived from an EMBL/GenBank/DDBJ whole genome shotgun (WGS) entry which is preliminary data.</text>
</comment>
<dbReference type="Gene3D" id="2.60.120.590">
    <property type="entry name" value="Alpha-ketoglutarate-dependent dioxygenase AlkB-like"/>
    <property type="match status" value="1"/>
</dbReference>
<dbReference type="GO" id="GO:0016705">
    <property type="term" value="F:oxidoreductase activity, acting on paired donors, with incorporation or reduction of molecular oxygen"/>
    <property type="evidence" value="ECO:0007669"/>
    <property type="project" value="UniProtKB-ARBA"/>
</dbReference>
<dbReference type="InterPro" id="IPR005123">
    <property type="entry name" value="Oxoglu/Fe-dep_dioxygenase_dom"/>
</dbReference>
<dbReference type="GO" id="GO:0016787">
    <property type="term" value="F:hydrolase activity"/>
    <property type="evidence" value="ECO:0007669"/>
    <property type="project" value="UniProtKB-ARBA"/>
</dbReference>
<evidence type="ECO:0000256" key="7">
    <source>
        <dbReference type="ARBA" id="ARBA00023004"/>
    </source>
</evidence>
<sequence>MHNKSNSLIELEIPDAQVYYDEGFFAFAKAKQLFTTLQEQTPWRQNKITVFGKTYDEPRLTQLYGDDQMEYSYSGITFKALEWSPLLQSIKEDVEAATGHQFNICLVNLYRTGADSNGWHADNEPELGKNPVIASVSLGQERFFHLRHSENKEWRYKFPLKNGSLLLMAGATQHTYKHQIAKTKRDIRPRINLTFRKVVDASV</sequence>
<dbReference type="AlphaFoldDB" id="A0A2S9WUV0"/>
<dbReference type="GO" id="GO:0032451">
    <property type="term" value="F:demethylase activity"/>
    <property type="evidence" value="ECO:0007669"/>
    <property type="project" value="UniProtKB-ARBA"/>
</dbReference>
<keyword evidence="4" id="KW-0460">Magnesium</keyword>
<dbReference type="OrthoDB" id="190276at2"/>
<keyword evidence="3" id="KW-0227">DNA damage</keyword>
<comment type="cofactor">
    <cofactor evidence="1">
        <name>Fe(2+)</name>
        <dbReference type="ChEBI" id="CHEBI:29033"/>
    </cofactor>
</comment>
<dbReference type="PANTHER" id="PTHR31212:SF4">
    <property type="entry name" value="ALPHA-KETOGLUTARATE-DEPENDENT DIOXYGENASE ALKB HOMOLOG 3"/>
    <property type="match status" value="1"/>
</dbReference>
<dbReference type="FunFam" id="2.60.120.590:FF:000004">
    <property type="entry name" value="DNA oxidative demethylase ALKBH2"/>
    <property type="match status" value="1"/>
</dbReference>
<evidence type="ECO:0000256" key="8">
    <source>
        <dbReference type="ARBA" id="ARBA00023204"/>
    </source>
</evidence>
<evidence type="ECO:0000256" key="4">
    <source>
        <dbReference type="ARBA" id="ARBA00022842"/>
    </source>
</evidence>
<dbReference type="EMBL" id="MQUC01000003">
    <property type="protein sequence ID" value="PRP67248.1"/>
    <property type="molecule type" value="Genomic_DNA"/>
</dbReference>
<name>A0A2S9WUV0_9FLAO</name>
<dbReference type="PROSITE" id="PS51471">
    <property type="entry name" value="FE2OG_OXY"/>
    <property type="match status" value="1"/>
</dbReference>
<dbReference type="InterPro" id="IPR027450">
    <property type="entry name" value="AlkB-like"/>
</dbReference>
<keyword evidence="7" id="KW-0408">Iron</keyword>
<dbReference type="InterPro" id="IPR032854">
    <property type="entry name" value="ALKBH3"/>
</dbReference>
<accession>A0A2S9WUV0</accession>
<gene>
    <name evidence="10" type="ORF">BST86_09105</name>
</gene>
<feature type="domain" description="Fe2OG dioxygenase" evidence="9">
    <location>
        <begin position="101"/>
        <end position="199"/>
    </location>
</feature>
<dbReference type="GO" id="GO:0046872">
    <property type="term" value="F:metal ion binding"/>
    <property type="evidence" value="ECO:0007669"/>
    <property type="project" value="UniProtKB-KW"/>
</dbReference>
<dbReference type="GO" id="GO:0051213">
    <property type="term" value="F:dioxygenase activity"/>
    <property type="evidence" value="ECO:0007669"/>
    <property type="project" value="UniProtKB-KW"/>
</dbReference>
<dbReference type="GO" id="GO:0006307">
    <property type="term" value="P:DNA alkylation repair"/>
    <property type="evidence" value="ECO:0007669"/>
    <property type="project" value="InterPro"/>
</dbReference>
<evidence type="ECO:0000313" key="11">
    <source>
        <dbReference type="Proteomes" id="UP000239532"/>
    </source>
</evidence>
<dbReference type="SUPFAM" id="SSF51197">
    <property type="entry name" value="Clavaminate synthase-like"/>
    <property type="match status" value="1"/>
</dbReference>
<dbReference type="Proteomes" id="UP000239532">
    <property type="component" value="Unassembled WGS sequence"/>
</dbReference>
<proteinExistence type="predicted"/>